<dbReference type="OrthoDB" id="1639136at2"/>
<dbReference type="Proteomes" id="UP000182429">
    <property type="component" value="Unassembled WGS sequence"/>
</dbReference>
<proteinExistence type="predicted"/>
<dbReference type="PANTHER" id="PTHR33498:SF1">
    <property type="entry name" value="TRANSPOSASE FOR INSERTION SEQUENCE ELEMENT IS1557"/>
    <property type="match status" value="1"/>
</dbReference>
<dbReference type="EMBL" id="FNNF01000004">
    <property type="protein sequence ID" value="SDW10551.1"/>
    <property type="molecule type" value="Genomic_DNA"/>
</dbReference>
<name>A0A1H2QTS9_9FIRM</name>
<evidence type="ECO:0000313" key="2">
    <source>
        <dbReference type="Proteomes" id="UP000182429"/>
    </source>
</evidence>
<dbReference type="RefSeq" id="WP_074685640.1">
    <property type="nucleotide sequence ID" value="NZ_FNNF01000004.1"/>
</dbReference>
<reference evidence="1 2" key="1">
    <citation type="submission" date="2016-10" db="EMBL/GenBank/DDBJ databases">
        <authorList>
            <person name="de Groot N.N."/>
        </authorList>
    </citation>
    <scope>NUCLEOTIDE SEQUENCE [LARGE SCALE GENOMIC DNA]</scope>
    <source>
        <strain evidence="1 2">S3b</strain>
    </source>
</reference>
<evidence type="ECO:0008006" key="3">
    <source>
        <dbReference type="Google" id="ProtNLM"/>
    </source>
</evidence>
<protein>
    <recommendedName>
        <fullName evidence="3">Transposase</fullName>
    </recommendedName>
</protein>
<accession>A0A1H2QTS9</accession>
<sequence>MSNMHYNNDLLNVLELNEICGNYRPTSFPGTDSCIMECRNSKGASVKKIRMTAPTVKECLCEKCGNRIKPNSKGRRNMNLKHRSMGVMLAGINVGYNRYTCPVCCHYWKEDVPFKVKGHMMTLPALNALLFHFMENTAMAVMARLTGISAPTVYRLFYDNIEVPHRTYHLPSVLSIDEFRATSDEGTFAFHITNPITGKTLDIISDRTMSALLDYFSRFSQELQEELVPGHTEIFDVHCILQKKWNHIQDIIQQRLLRITEQQG</sequence>
<dbReference type="InterPro" id="IPR047951">
    <property type="entry name" value="Transpos_ISL3"/>
</dbReference>
<organism evidence="1 2">
    <name type="scientific">Kandleria vitulina</name>
    <dbReference type="NCBI Taxonomy" id="1630"/>
    <lineage>
        <taxon>Bacteria</taxon>
        <taxon>Bacillati</taxon>
        <taxon>Bacillota</taxon>
        <taxon>Erysipelotrichia</taxon>
        <taxon>Erysipelotrichales</taxon>
        <taxon>Coprobacillaceae</taxon>
        <taxon>Kandleria</taxon>
    </lineage>
</organism>
<dbReference type="AlphaFoldDB" id="A0A1H2QTS9"/>
<gene>
    <name evidence="1" type="ORF">SAMN04487759_1041</name>
</gene>
<dbReference type="PANTHER" id="PTHR33498">
    <property type="entry name" value="TRANSPOSASE FOR INSERTION SEQUENCE ELEMENT IS1557"/>
    <property type="match status" value="1"/>
</dbReference>
<evidence type="ECO:0000313" key="1">
    <source>
        <dbReference type="EMBL" id="SDW10551.1"/>
    </source>
</evidence>